<organism evidence="1 2">
    <name type="scientific">Niabella ginsengisoli</name>
    <dbReference type="NCBI Taxonomy" id="522298"/>
    <lineage>
        <taxon>Bacteria</taxon>
        <taxon>Pseudomonadati</taxon>
        <taxon>Bacteroidota</taxon>
        <taxon>Chitinophagia</taxon>
        <taxon>Chitinophagales</taxon>
        <taxon>Chitinophagaceae</taxon>
        <taxon>Niabella</taxon>
    </lineage>
</organism>
<keyword evidence="2" id="KW-1185">Reference proteome</keyword>
<accession>A0ABS9SQ88</accession>
<dbReference type="Proteomes" id="UP001202248">
    <property type="component" value="Unassembled WGS sequence"/>
</dbReference>
<comment type="caution">
    <text evidence="1">The sequence shown here is derived from an EMBL/GenBank/DDBJ whole genome shotgun (WGS) entry which is preliminary data.</text>
</comment>
<gene>
    <name evidence="1" type="ORF">MKP09_22890</name>
</gene>
<proteinExistence type="predicted"/>
<evidence type="ECO:0000313" key="2">
    <source>
        <dbReference type="Proteomes" id="UP001202248"/>
    </source>
</evidence>
<sequence length="62" mass="7027">MMKDNANASEKTTGTDDKGEFIFHLTQRAAATLYGKKDKYLSQVVEVSSANYDRHKTLFIKL</sequence>
<dbReference type="EMBL" id="JAKWBL010000004">
    <property type="protein sequence ID" value="MCH5600558.1"/>
    <property type="molecule type" value="Genomic_DNA"/>
</dbReference>
<protein>
    <submittedName>
        <fullName evidence="1">Uncharacterized protein</fullName>
    </submittedName>
</protein>
<dbReference type="RefSeq" id="WP_240832829.1">
    <property type="nucleotide sequence ID" value="NZ_JAKWBL010000004.1"/>
</dbReference>
<reference evidence="1 2" key="1">
    <citation type="submission" date="2022-02" db="EMBL/GenBank/DDBJ databases">
        <authorList>
            <person name="Min J."/>
        </authorList>
    </citation>
    <scope>NUCLEOTIDE SEQUENCE [LARGE SCALE GENOMIC DNA]</scope>
    <source>
        <strain evidence="1 2">GR10-1</strain>
    </source>
</reference>
<evidence type="ECO:0000313" key="1">
    <source>
        <dbReference type="EMBL" id="MCH5600558.1"/>
    </source>
</evidence>
<name>A0ABS9SQ88_9BACT</name>